<evidence type="ECO:0000313" key="2">
    <source>
        <dbReference type="EMBL" id="OSC42906.1"/>
    </source>
</evidence>
<evidence type="ECO:0000313" key="3">
    <source>
        <dbReference type="Proteomes" id="UP000193247"/>
    </source>
</evidence>
<name>A0A1X2M045_9MYCO</name>
<gene>
    <name evidence="2" type="ORF">B8W66_00330</name>
</gene>
<dbReference type="STRING" id="1430326.B8W66_00330"/>
<dbReference type="AlphaFoldDB" id="A0A1X2M045"/>
<keyword evidence="3" id="KW-1185">Reference proteome</keyword>
<evidence type="ECO:0000256" key="1">
    <source>
        <dbReference type="SAM" id="MobiDB-lite"/>
    </source>
</evidence>
<dbReference type="EMBL" id="NCXP01000001">
    <property type="protein sequence ID" value="OSC42906.1"/>
    <property type="molecule type" value="Genomic_DNA"/>
</dbReference>
<reference evidence="2 3" key="1">
    <citation type="submission" date="2017-04" db="EMBL/GenBank/DDBJ databases">
        <title>The new phylogeny of genus Mycobacterium.</title>
        <authorList>
            <person name="Tortoli E."/>
            <person name="Trovato A."/>
            <person name="Cirillo D.M."/>
        </authorList>
    </citation>
    <scope>NUCLEOTIDE SEQUENCE [LARGE SCALE GENOMIC DNA]</scope>
    <source>
        <strain evidence="2 3">TBL 1200985</strain>
    </source>
</reference>
<dbReference type="Proteomes" id="UP000193247">
    <property type="component" value="Unassembled WGS sequence"/>
</dbReference>
<sequence length="123" mass="12723">MRLATRSAGEVAKDAHSQLVGSDLRLAEEFAAVPLAGRMISNRGTQPHRSVPATTTHYRAQLPPRAGPNPVIACQKAPVTTSSTAIGRPPKAVGGDPGATARLYLVDGAVRPSGGSVPRSHRA</sequence>
<organism evidence="2 3">
    <name type="scientific">Mycobacterium decipiens</name>
    <dbReference type="NCBI Taxonomy" id="1430326"/>
    <lineage>
        <taxon>Bacteria</taxon>
        <taxon>Bacillati</taxon>
        <taxon>Actinomycetota</taxon>
        <taxon>Actinomycetes</taxon>
        <taxon>Mycobacteriales</taxon>
        <taxon>Mycobacteriaceae</taxon>
        <taxon>Mycobacterium</taxon>
    </lineage>
</organism>
<proteinExistence type="predicted"/>
<feature type="region of interest" description="Disordered" evidence="1">
    <location>
        <begin position="79"/>
        <end position="98"/>
    </location>
</feature>
<protein>
    <submittedName>
        <fullName evidence="2">Uncharacterized protein</fullName>
    </submittedName>
</protein>
<accession>A0A1X2M045</accession>
<comment type="caution">
    <text evidence="2">The sequence shown here is derived from an EMBL/GenBank/DDBJ whole genome shotgun (WGS) entry which is preliminary data.</text>
</comment>